<dbReference type="InterPro" id="IPR036047">
    <property type="entry name" value="F-box-like_dom_sf"/>
</dbReference>
<dbReference type="InterPro" id="IPR053781">
    <property type="entry name" value="F-box_AtFBL13-like"/>
</dbReference>
<dbReference type="Pfam" id="PF00646">
    <property type="entry name" value="F-box"/>
    <property type="match status" value="1"/>
</dbReference>
<dbReference type="OrthoDB" id="677997at2759"/>
<dbReference type="InterPro" id="IPR001810">
    <property type="entry name" value="F-box_dom"/>
</dbReference>
<dbReference type="Proteomes" id="UP000479710">
    <property type="component" value="Unassembled WGS sequence"/>
</dbReference>
<dbReference type="SUPFAM" id="SSF81383">
    <property type="entry name" value="F-box domain"/>
    <property type="match status" value="1"/>
</dbReference>
<reference evidence="2 3" key="1">
    <citation type="submission" date="2019-11" db="EMBL/GenBank/DDBJ databases">
        <title>Whole genome sequence of Oryza granulata.</title>
        <authorList>
            <person name="Li W."/>
        </authorList>
    </citation>
    <scope>NUCLEOTIDE SEQUENCE [LARGE SCALE GENOMIC DNA]</scope>
    <source>
        <strain evidence="3">cv. Menghai</strain>
        <tissue evidence="2">Leaf</tissue>
    </source>
</reference>
<evidence type="ECO:0000313" key="2">
    <source>
        <dbReference type="EMBL" id="KAF0905709.1"/>
    </source>
</evidence>
<gene>
    <name evidence="2" type="ORF">E2562_008787</name>
</gene>
<organism evidence="2 3">
    <name type="scientific">Oryza meyeriana var. granulata</name>
    <dbReference type="NCBI Taxonomy" id="110450"/>
    <lineage>
        <taxon>Eukaryota</taxon>
        <taxon>Viridiplantae</taxon>
        <taxon>Streptophyta</taxon>
        <taxon>Embryophyta</taxon>
        <taxon>Tracheophyta</taxon>
        <taxon>Spermatophyta</taxon>
        <taxon>Magnoliopsida</taxon>
        <taxon>Liliopsida</taxon>
        <taxon>Poales</taxon>
        <taxon>Poaceae</taxon>
        <taxon>BOP clade</taxon>
        <taxon>Oryzoideae</taxon>
        <taxon>Oryzeae</taxon>
        <taxon>Oryzinae</taxon>
        <taxon>Oryza</taxon>
        <taxon>Oryza meyeriana</taxon>
    </lineage>
</organism>
<name>A0A6G1CZZ2_9ORYZ</name>
<dbReference type="EMBL" id="SPHZ02000007">
    <property type="protein sequence ID" value="KAF0905709.1"/>
    <property type="molecule type" value="Genomic_DNA"/>
</dbReference>
<dbReference type="PANTHER" id="PTHR34223:SF26">
    <property type="entry name" value="OS02G0188900 PROTEIN"/>
    <property type="match status" value="1"/>
</dbReference>
<dbReference type="Gene3D" id="1.20.1280.50">
    <property type="match status" value="1"/>
</dbReference>
<dbReference type="PANTHER" id="PTHR34223">
    <property type="entry name" value="OS11G0201299 PROTEIN"/>
    <property type="match status" value="1"/>
</dbReference>
<comment type="caution">
    <text evidence="2">The sequence shown here is derived from an EMBL/GenBank/DDBJ whole genome shotgun (WGS) entry which is preliminary data.</text>
</comment>
<dbReference type="CDD" id="cd22160">
    <property type="entry name" value="F-box_AtFBL13-like"/>
    <property type="match status" value="1"/>
</dbReference>
<dbReference type="AlphaFoldDB" id="A0A6G1CZZ2"/>
<evidence type="ECO:0000259" key="1">
    <source>
        <dbReference type="PROSITE" id="PS50181"/>
    </source>
</evidence>
<dbReference type="SMART" id="SM00256">
    <property type="entry name" value="FBOX"/>
    <property type="match status" value="1"/>
</dbReference>
<feature type="domain" description="F-box" evidence="1">
    <location>
        <begin position="20"/>
        <end position="70"/>
    </location>
</feature>
<dbReference type="InterPro" id="IPR053197">
    <property type="entry name" value="F-box_SCFL_complex_component"/>
</dbReference>
<protein>
    <recommendedName>
        <fullName evidence="1">F-box domain-containing protein</fullName>
    </recommendedName>
</protein>
<sequence length="216" mass="24852">MAGTPGKCVRYTAPGHAPGSDRLNDLPEGVLHRIMSFLTSRQAVQTCVLSRRWRYLWRSVPCINADINEFKVTKYGADEMLLRIFVNRLLKSRDPVASVDTFYLTHSRSNGNYNERSSEDAERWISHALQKKAQVVVVAMREHTFEPDHSVFTSNYLRRLDLNNAYMRKELTKTGEANSDTRKVRCSEDDPMVNDVIDFFVNSGMSSDQIHIKYRS</sequence>
<accession>A0A6G1CZZ2</accession>
<dbReference type="FunFam" id="1.20.1280.50:FF:000063">
    <property type="entry name" value="F-box domain containing protein, expressed"/>
    <property type="match status" value="1"/>
</dbReference>
<dbReference type="PROSITE" id="PS50181">
    <property type="entry name" value="FBOX"/>
    <property type="match status" value="1"/>
</dbReference>
<proteinExistence type="predicted"/>
<evidence type="ECO:0000313" key="3">
    <source>
        <dbReference type="Proteomes" id="UP000479710"/>
    </source>
</evidence>
<keyword evidence="3" id="KW-1185">Reference proteome</keyword>